<organism evidence="1 2">
    <name type="scientific">Pasteurella testudinis DSM 23072</name>
    <dbReference type="NCBI Taxonomy" id="1122938"/>
    <lineage>
        <taxon>Bacteria</taxon>
        <taxon>Pseudomonadati</taxon>
        <taxon>Pseudomonadota</taxon>
        <taxon>Gammaproteobacteria</taxon>
        <taxon>Pasteurellales</taxon>
        <taxon>Pasteurellaceae</taxon>
        <taxon>Pasteurella</taxon>
    </lineage>
</organism>
<gene>
    <name evidence="1" type="ORF">SAMN05660772_01263</name>
</gene>
<proteinExistence type="predicted"/>
<name>A0A1W1V7R0_9PAST</name>
<keyword evidence="2" id="KW-1185">Reference proteome</keyword>
<protein>
    <submittedName>
        <fullName evidence="1">Uncharacterized protein</fullName>
    </submittedName>
</protein>
<reference evidence="2" key="1">
    <citation type="submission" date="2017-04" db="EMBL/GenBank/DDBJ databases">
        <authorList>
            <person name="Varghese N."/>
            <person name="Submissions S."/>
        </authorList>
    </citation>
    <scope>NUCLEOTIDE SEQUENCE [LARGE SCALE GENOMIC DNA]</scope>
    <source>
        <strain evidence="2">DSM 23072</strain>
    </source>
</reference>
<dbReference type="Proteomes" id="UP000192408">
    <property type="component" value="Unassembled WGS sequence"/>
</dbReference>
<sequence length="73" mass="8139">MKTETLFSTLTTSPMHATQDARFTMLKQQSPNVLTKTVYSCSKNGSGIAFRWPCFIHRQTPFATASDSHQTAV</sequence>
<evidence type="ECO:0000313" key="1">
    <source>
        <dbReference type="EMBL" id="SMB89014.1"/>
    </source>
</evidence>
<evidence type="ECO:0000313" key="2">
    <source>
        <dbReference type="Proteomes" id="UP000192408"/>
    </source>
</evidence>
<accession>A0A1W1V7R0</accession>
<dbReference type="EMBL" id="FWWV01000057">
    <property type="protein sequence ID" value="SMB89014.1"/>
    <property type="molecule type" value="Genomic_DNA"/>
</dbReference>
<dbReference type="AlphaFoldDB" id="A0A1W1V7R0"/>